<evidence type="ECO:0000313" key="1">
    <source>
        <dbReference type="EMBL" id="PYE77868.1"/>
    </source>
</evidence>
<dbReference type="InterPro" id="IPR013393">
    <property type="entry name" value="T3SS_HrpB4"/>
</dbReference>
<name>A0A318SL70_9BURK</name>
<dbReference type="Proteomes" id="UP000247540">
    <property type="component" value="Unassembled WGS sequence"/>
</dbReference>
<evidence type="ECO:0000313" key="2">
    <source>
        <dbReference type="Proteomes" id="UP000247540"/>
    </source>
</evidence>
<dbReference type="RefSeq" id="WP_158529035.1">
    <property type="nucleotide sequence ID" value="NZ_JAMOFZ010000011.1"/>
</dbReference>
<reference evidence="1 2" key="1">
    <citation type="submission" date="2018-06" db="EMBL/GenBank/DDBJ databases">
        <title>Genomic Encyclopedia of Type Strains, Phase III (KMG-III): the genomes of soil and plant-associated and newly described type strains.</title>
        <authorList>
            <person name="Whitman W."/>
        </authorList>
    </citation>
    <scope>NUCLEOTIDE SEQUENCE [LARGE SCALE GENOMIC DNA]</scope>
    <source>
        <strain evidence="1 2">CECT 7646</strain>
    </source>
</reference>
<organism evidence="1 2">
    <name type="scientific">Xylophilus ampelinus</name>
    <dbReference type="NCBI Taxonomy" id="54067"/>
    <lineage>
        <taxon>Bacteria</taxon>
        <taxon>Pseudomonadati</taxon>
        <taxon>Pseudomonadota</taxon>
        <taxon>Betaproteobacteria</taxon>
        <taxon>Burkholderiales</taxon>
        <taxon>Xylophilus</taxon>
    </lineage>
</organism>
<comment type="caution">
    <text evidence="1">The sequence shown here is derived from an EMBL/GenBank/DDBJ whole genome shotgun (WGS) entry which is preliminary data.</text>
</comment>
<accession>A0A318SL70</accession>
<proteinExistence type="predicted"/>
<dbReference type="EMBL" id="QJTC01000011">
    <property type="protein sequence ID" value="PYE77868.1"/>
    <property type="molecule type" value="Genomic_DNA"/>
</dbReference>
<protein>
    <submittedName>
        <fullName evidence="1">Type III secretion system (T3SS) protein HrpB4</fullName>
    </submittedName>
</protein>
<sequence>MSPVRHYDEMVRRLGLLLAQPQAQVDPSWAPMLATGLDISKGLLPVGEADQADPVWGSRLGVAVLHRVCGPVPALTDFDALPGRWCLLSREDRLARLAALGLVGTPGALRACVRRAPRQALEAVLGPAYEVLMTLGTGAAAAAPQVAERPPAAWALDAYLALSRAGRWKNRALRRWVRLGLPRAPCPDTSRIRPCPQAVQVCLQYLPSVDNWFQH</sequence>
<gene>
    <name evidence="1" type="ORF">DFQ15_11112</name>
</gene>
<dbReference type="Pfam" id="PF09502">
    <property type="entry name" value="HrpB4"/>
    <property type="match status" value="1"/>
</dbReference>
<keyword evidence="2" id="KW-1185">Reference proteome</keyword>
<dbReference type="AlphaFoldDB" id="A0A318SL70"/>